<proteinExistence type="predicted"/>
<organism evidence="1 2">
    <name type="scientific">Segatella buccae</name>
    <dbReference type="NCBI Taxonomy" id="28126"/>
    <lineage>
        <taxon>Bacteria</taxon>
        <taxon>Pseudomonadati</taxon>
        <taxon>Bacteroidota</taxon>
        <taxon>Bacteroidia</taxon>
        <taxon>Bacteroidales</taxon>
        <taxon>Prevotellaceae</taxon>
        <taxon>Segatella</taxon>
    </lineage>
</organism>
<dbReference type="EMBL" id="UGTJ01000001">
    <property type="protein sequence ID" value="SUB80279.1"/>
    <property type="molecule type" value="Genomic_DNA"/>
</dbReference>
<dbReference type="Proteomes" id="UP000255283">
    <property type="component" value="Unassembled WGS sequence"/>
</dbReference>
<reference evidence="1 2" key="1">
    <citation type="submission" date="2018-06" db="EMBL/GenBank/DDBJ databases">
        <authorList>
            <consortium name="Pathogen Informatics"/>
            <person name="Doyle S."/>
        </authorList>
    </citation>
    <scope>NUCLEOTIDE SEQUENCE [LARGE SCALE GENOMIC DNA]</scope>
    <source>
        <strain evidence="1 2">NCTC13063</strain>
    </source>
</reference>
<evidence type="ECO:0008006" key="3">
    <source>
        <dbReference type="Google" id="ProtNLM"/>
    </source>
</evidence>
<evidence type="ECO:0000313" key="1">
    <source>
        <dbReference type="EMBL" id="SUB80279.1"/>
    </source>
</evidence>
<dbReference type="AlphaFoldDB" id="A0AAQ1ZIJ7"/>
<dbReference type="RefSeq" id="WP_039857938.1">
    <property type="nucleotide sequence ID" value="NZ_DAWBTJ010000213.1"/>
</dbReference>
<gene>
    <name evidence="1" type="ORF">NCTC13063_01562</name>
</gene>
<evidence type="ECO:0000313" key="2">
    <source>
        <dbReference type="Proteomes" id="UP000255283"/>
    </source>
</evidence>
<accession>A0AAQ1ZIJ7</accession>
<sequence>MRNFFKTLPILVSVVIMTFISCTESEGPFGISDFHLFVRFQNADGRNLADSANVLGNDDIARLKADTVKDLHLSIERMNSGRKPVELGIVDWIKTKSSMNSSDLPNVDYGKMGTMLELQFFDRSIWDKNDIRNEAYLLTFNSDKLFGNDENHTIKFYIHIYGRGQYRTYRCEVDGKEVPIDDVISDKRNYGLYGAVIVTI</sequence>
<comment type="caution">
    <text evidence="1">The sequence shown here is derived from an EMBL/GenBank/DDBJ whole genome shotgun (WGS) entry which is preliminary data.</text>
</comment>
<dbReference type="PROSITE" id="PS51257">
    <property type="entry name" value="PROKAR_LIPOPROTEIN"/>
    <property type="match status" value="1"/>
</dbReference>
<protein>
    <recommendedName>
        <fullName evidence="3">Lipoprotein</fullName>
    </recommendedName>
</protein>
<name>A0AAQ1ZIJ7_9BACT</name>